<dbReference type="OrthoDB" id="2337667at2759"/>
<accession>A0A015K432</accession>
<proteinExistence type="predicted"/>
<evidence type="ECO:0000313" key="1">
    <source>
        <dbReference type="EMBL" id="EXX76547.1"/>
    </source>
</evidence>
<keyword evidence="2" id="KW-1185">Reference proteome</keyword>
<sequence>MSKPLPLEIIHPIVLYLKDDKKSLHSCLLVSRDWCRGTVNILWEQPFHFLYTCNNNKKNIITSSTSLSNLSNLYNTNYNSMNNNKCQCSEKKRQLQATNLLITYLSIKYNNELIEKNIITNIMTKGENMMFNYFEFLKSLDLLELYSAIQDWIQWMNINKSMNSSILNSKINMIFNKEYPSLKYNIFEYFFTYSLKLKLLSFDEEFILRKFDNNNNYNNYPCSSLIKEKLRDNSWHIYLILNNLLELKNPEIKQIFINLSELVFTTKSKKIQSLFLISKNCHNIQKLIIRINCDFRNLYDETNQLISLIESQQNLIYFELIENRTYTNEILKSLKEFQYNSLKTLILKDVFISKDDIILFNLKILQELRFNRCVYSNNNRFNDEKKNDWVDLWLPNLKHLEVDFLDKYKEESNELYSILLRSSPLISNI</sequence>
<comment type="caution">
    <text evidence="1">The sequence shown here is derived from an EMBL/GenBank/DDBJ whole genome shotgun (WGS) entry which is preliminary data.</text>
</comment>
<dbReference type="Proteomes" id="UP000022910">
    <property type="component" value="Unassembled WGS sequence"/>
</dbReference>
<name>A0A015K432_RHIIW</name>
<dbReference type="EMBL" id="JEMT01012189">
    <property type="protein sequence ID" value="EXX76547.1"/>
    <property type="molecule type" value="Genomic_DNA"/>
</dbReference>
<protein>
    <recommendedName>
        <fullName evidence="3">F-box domain-containing protein</fullName>
    </recommendedName>
</protein>
<dbReference type="SUPFAM" id="SSF52047">
    <property type="entry name" value="RNI-like"/>
    <property type="match status" value="1"/>
</dbReference>
<dbReference type="AlphaFoldDB" id="A0A015K432"/>
<evidence type="ECO:0008006" key="3">
    <source>
        <dbReference type="Google" id="ProtNLM"/>
    </source>
</evidence>
<gene>
    <name evidence="1" type="ORF">RirG_032160</name>
</gene>
<evidence type="ECO:0000313" key="2">
    <source>
        <dbReference type="Proteomes" id="UP000022910"/>
    </source>
</evidence>
<reference evidence="1 2" key="1">
    <citation type="submission" date="2014-02" db="EMBL/GenBank/DDBJ databases">
        <title>Single nucleus genome sequencing reveals high similarity among nuclei of an endomycorrhizal fungus.</title>
        <authorList>
            <person name="Lin K."/>
            <person name="Geurts R."/>
            <person name="Zhang Z."/>
            <person name="Limpens E."/>
            <person name="Saunders D.G."/>
            <person name="Mu D."/>
            <person name="Pang E."/>
            <person name="Cao H."/>
            <person name="Cha H."/>
            <person name="Lin T."/>
            <person name="Zhou Q."/>
            <person name="Shang Y."/>
            <person name="Li Y."/>
            <person name="Ivanov S."/>
            <person name="Sharma T."/>
            <person name="Velzen R.V."/>
            <person name="Ruijter N.D."/>
            <person name="Aanen D.K."/>
            <person name="Win J."/>
            <person name="Kamoun S."/>
            <person name="Bisseling T."/>
            <person name="Huang S."/>
        </authorList>
    </citation>
    <scope>NUCLEOTIDE SEQUENCE [LARGE SCALE GENOMIC DNA]</scope>
    <source>
        <strain evidence="2">DAOM197198w</strain>
    </source>
</reference>
<organism evidence="1 2">
    <name type="scientific">Rhizophagus irregularis (strain DAOM 197198w)</name>
    <name type="common">Glomus intraradices</name>
    <dbReference type="NCBI Taxonomy" id="1432141"/>
    <lineage>
        <taxon>Eukaryota</taxon>
        <taxon>Fungi</taxon>
        <taxon>Fungi incertae sedis</taxon>
        <taxon>Mucoromycota</taxon>
        <taxon>Glomeromycotina</taxon>
        <taxon>Glomeromycetes</taxon>
        <taxon>Glomerales</taxon>
        <taxon>Glomeraceae</taxon>
        <taxon>Rhizophagus</taxon>
    </lineage>
</organism>
<dbReference type="HOGENOM" id="CLU_039089_0_0_1"/>